<proteinExistence type="predicted"/>
<protein>
    <submittedName>
        <fullName evidence="1">Uncharacterized protein DUF4276</fullName>
    </submittedName>
</protein>
<dbReference type="AlphaFoldDB" id="A0A316DZ08"/>
<dbReference type="EMBL" id="QGGO01000017">
    <property type="protein sequence ID" value="PWK23354.1"/>
    <property type="molecule type" value="Genomic_DNA"/>
</dbReference>
<dbReference type="Pfam" id="PF14103">
    <property type="entry name" value="DUF4276"/>
    <property type="match status" value="1"/>
</dbReference>
<reference evidence="1 2" key="1">
    <citation type="submission" date="2018-05" db="EMBL/GenBank/DDBJ databases">
        <title>Genomic Encyclopedia of Archaeal and Bacterial Type Strains, Phase II (KMG-II): from individual species to whole genera.</title>
        <authorList>
            <person name="Goeker M."/>
        </authorList>
    </citation>
    <scope>NUCLEOTIDE SEQUENCE [LARGE SCALE GENOMIC DNA]</scope>
    <source>
        <strain evidence="1 2">DSM 22214</strain>
    </source>
</reference>
<sequence length="190" mass="22030">MRIEFLLEESSMENLLKIILPKILPEGFELDINCFLRPHSGKSDLHKSIPKKIRAFSNFNEKVKIIIVQDQDSNDCKLLKKKIVELCSENGDCPVLVRIACRELEAWYLGDMDAIEKVYPKFKAKSHRNLAKFRNPDICNPYNELVKIIKDFQKGKASREIPEYMNIDNNTSESFNQFVKGVVKFLEFSA</sequence>
<evidence type="ECO:0000313" key="1">
    <source>
        <dbReference type="EMBL" id="PWK23354.1"/>
    </source>
</evidence>
<dbReference type="Proteomes" id="UP000245489">
    <property type="component" value="Unassembled WGS sequence"/>
</dbReference>
<comment type="caution">
    <text evidence="1">The sequence shown here is derived from an EMBL/GenBank/DDBJ whole genome shotgun (WGS) entry which is preliminary data.</text>
</comment>
<gene>
    <name evidence="1" type="ORF">LV89_03171</name>
</gene>
<organism evidence="1 2">
    <name type="scientific">Arcicella aurantiaca</name>
    <dbReference type="NCBI Taxonomy" id="591202"/>
    <lineage>
        <taxon>Bacteria</taxon>
        <taxon>Pseudomonadati</taxon>
        <taxon>Bacteroidota</taxon>
        <taxon>Cytophagia</taxon>
        <taxon>Cytophagales</taxon>
        <taxon>Flectobacillaceae</taxon>
        <taxon>Arcicella</taxon>
    </lineage>
</organism>
<evidence type="ECO:0000313" key="2">
    <source>
        <dbReference type="Proteomes" id="UP000245489"/>
    </source>
</evidence>
<accession>A0A316DZ08</accession>
<dbReference type="OrthoDB" id="881805at2"/>
<dbReference type="InterPro" id="IPR025455">
    <property type="entry name" value="DUF4276"/>
</dbReference>
<name>A0A316DZ08_9BACT</name>
<keyword evidence="2" id="KW-1185">Reference proteome</keyword>